<protein>
    <submittedName>
        <fullName evidence="1">Uncharacterized protein</fullName>
    </submittedName>
</protein>
<evidence type="ECO:0000313" key="1">
    <source>
        <dbReference type="EMBL" id="JAC23344.1"/>
    </source>
</evidence>
<name>A0A023FPW1_AMBCJ</name>
<sequence length="205" mass="21093">GETTDPGTTNPSSEGDCIQATLPDILGIGKCLGNDLNLCVDDNTALPGLLSLVNCTVIGVIHNLSGVNALLTIKDILVAIVDKLLPSVGSLLTGFLSGQAGTSSNITDNACRGQIKLGFPNSLGKCIDDTLLFCADGDTVDTSIIESLVKAVACLLTDLLTTNPGTLIKQLICDVMMATKALFGTTIVGNMAHKAITGAMCKQET</sequence>
<proteinExistence type="evidence at transcript level"/>
<accession>A0A023FPW1</accession>
<feature type="non-terminal residue" evidence="1">
    <location>
        <position position="1"/>
    </location>
</feature>
<dbReference type="EMBL" id="GBBK01001138">
    <property type="protein sequence ID" value="JAC23344.1"/>
    <property type="molecule type" value="mRNA"/>
</dbReference>
<reference evidence="1" key="1">
    <citation type="submission" date="2014-03" db="EMBL/GenBank/DDBJ databases">
        <title>The sialotranscriptome of Amblyomma triste, Amblyomma parvum and Amblyomma cajennense ticks, uncovered by 454-based RNA-seq.</title>
        <authorList>
            <person name="Garcia G.R."/>
            <person name="Gardinassi L.G."/>
            <person name="Ribeiro J.M."/>
            <person name="Anatriello E."/>
            <person name="Ferreira B.R."/>
            <person name="Moreira H.N."/>
            <person name="Mafra C."/>
            <person name="Olegario M.M."/>
            <person name="Szabo P.J."/>
            <person name="Miranda-Santos I.K."/>
            <person name="Maruyama S.R."/>
        </authorList>
    </citation>
    <scope>NUCLEOTIDE SEQUENCE</scope>
    <source>
        <strain evidence="1">Uberlandia</strain>
        <tissue evidence="1">Salivary glands</tissue>
    </source>
</reference>
<dbReference type="AlphaFoldDB" id="A0A023FPW1"/>
<organism evidence="1">
    <name type="scientific">Amblyomma cajennense</name>
    <name type="common">Cayenne tick</name>
    <name type="synonym">Acarus cajennensis</name>
    <dbReference type="NCBI Taxonomy" id="34607"/>
    <lineage>
        <taxon>Eukaryota</taxon>
        <taxon>Metazoa</taxon>
        <taxon>Ecdysozoa</taxon>
        <taxon>Arthropoda</taxon>
        <taxon>Chelicerata</taxon>
        <taxon>Arachnida</taxon>
        <taxon>Acari</taxon>
        <taxon>Parasitiformes</taxon>
        <taxon>Ixodida</taxon>
        <taxon>Ixodoidea</taxon>
        <taxon>Ixodidae</taxon>
        <taxon>Amblyomminae</taxon>
        <taxon>Amblyomma</taxon>
    </lineage>
</organism>